<feature type="repeat" description="TPR" evidence="3">
    <location>
        <begin position="69"/>
        <end position="102"/>
    </location>
</feature>
<evidence type="ECO:0000313" key="5">
    <source>
        <dbReference type="EMBL" id="KXF79773.1"/>
    </source>
</evidence>
<feature type="chain" id="PRO_5007465567" evidence="4">
    <location>
        <begin position="21"/>
        <end position="251"/>
    </location>
</feature>
<dbReference type="Gene3D" id="1.25.40.10">
    <property type="entry name" value="Tetratricopeptide repeat domain"/>
    <property type="match status" value="1"/>
</dbReference>
<dbReference type="PANTHER" id="PTHR45586:SF1">
    <property type="entry name" value="LIPOPOLYSACCHARIDE ASSEMBLY PROTEIN B"/>
    <property type="match status" value="1"/>
</dbReference>
<keyword evidence="1" id="KW-0677">Repeat</keyword>
<feature type="signal peptide" evidence="4">
    <location>
        <begin position="1"/>
        <end position="20"/>
    </location>
</feature>
<proteinExistence type="predicted"/>
<keyword evidence="4" id="KW-0732">Signal</keyword>
<evidence type="ECO:0000256" key="2">
    <source>
        <dbReference type="ARBA" id="ARBA00022803"/>
    </source>
</evidence>
<dbReference type="InterPro" id="IPR051012">
    <property type="entry name" value="CellSynth/LPSAsmb/PSIAsmb"/>
</dbReference>
<dbReference type="Proteomes" id="UP000070529">
    <property type="component" value="Unassembled WGS sequence"/>
</dbReference>
<dbReference type="InterPro" id="IPR013360">
    <property type="entry name" value="Pilus_4_PilW"/>
</dbReference>
<evidence type="ECO:0000256" key="3">
    <source>
        <dbReference type="PROSITE-ProRule" id="PRU00339"/>
    </source>
</evidence>
<gene>
    <name evidence="5" type="ORF">ATN88_12735</name>
</gene>
<evidence type="ECO:0000256" key="1">
    <source>
        <dbReference type="ARBA" id="ARBA00022737"/>
    </source>
</evidence>
<dbReference type="Pfam" id="PF13432">
    <property type="entry name" value="TPR_16"/>
    <property type="match status" value="1"/>
</dbReference>
<reference evidence="5 6" key="1">
    <citation type="submission" date="2015-11" db="EMBL/GenBank/DDBJ databases">
        <title>Genomic Taxonomy of the Vibrionaceae.</title>
        <authorList>
            <person name="Gomez-Gil B."/>
            <person name="Enciso-Ibarra J."/>
        </authorList>
    </citation>
    <scope>NUCLEOTIDE SEQUENCE [LARGE SCALE GENOMIC DNA]</scope>
    <source>
        <strain evidence="5 6">CAIM 912</strain>
    </source>
</reference>
<protein>
    <submittedName>
        <fullName evidence="5">Pilus assembly protein PilW</fullName>
    </submittedName>
</protein>
<evidence type="ECO:0000256" key="4">
    <source>
        <dbReference type="SAM" id="SignalP"/>
    </source>
</evidence>
<comment type="caution">
    <text evidence="5">The sequence shown here is derived from an EMBL/GenBank/DDBJ whole genome shotgun (WGS) entry which is preliminary data.</text>
</comment>
<dbReference type="PROSITE" id="PS50005">
    <property type="entry name" value="TPR"/>
    <property type="match status" value="2"/>
</dbReference>
<organism evidence="5 6">
    <name type="scientific">Enterovibrio coralii</name>
    <dbReference type="NCBI Taxonomy" id="294935"/>
    <lineage>
        <taxon>Bacteria</taxon>
        <taxon>Pseudomonadati</taxon>
        <taxon>Pseudomonadota</taxon>
        <taxon>Gammaproteobacteria</taxon>
        <taxon>Vibrionales</taxon>
        <taxon>Vibrionaceae</taxon>
        <taxon>Enterovibrio</taxon>
    </lineage>
</organism>
<dbReference type="PROSITE" id="PS51257">
    <property type="entry name" value="PROKAR_LIPOPROTEIN"/>
    <property type="match status" value="1"/>
</dbReference>
<dbReference type="RefSeq" id="WP_067420024.1">
    <property type="nucleotide sequence ID" value="NZ_LNTY01000060.1"/>
</dbReference>
<sequence>MARTLISLLLMGLLAGCVTVTDEKTQASFDNIQAAESRISLGLAYLKDGNWLRARENLEMAVEFAPRYDRALITFAHYLQEVGEFEQAEAQYKAALRYSPKNGDAHNNYGVFLCKQSRFEEAQEAFENAIEQPNYYKLADSYENAALCALKADDDLAAKQLFQKAIDHEPNRPVSSLRLAQLEIDEGELTQAKLRLFQFHKRFGYQPSSLLAMVKLETLAQQPTEAVRYASILEKKFPESNEYRQYLANEY</sequence>
<dbReference type="InterPro" id="IPR019734">
    <property type="entry name" value="TPR_rpt"/>
</dbReference>
<dbReference type="NCBIfam" id="TIGR02521">
    <property type="entry name" value="type_IV_pilW"/>
    <property type="match status" value="1"/>
</dbReference>
<dbReference type="PANTHER" id="PTHR45586">
    <property type="entry name" value="TPR REPEAT-CONTAINING PROTEIN PA4667"/>
    <property type="match status" value="1"/>
</dbReference>
<dbReference type="AlphaFoldDB" id="A0A135I2U5"/>
<evidence type="ECO:0000313" key="6">
    <source>
        <dbReference type="Proteomes" id="UP000070529"/>
    </source>
</evidence>
<dbReference type="SMART" id="SM00028">
    <property type="entry name" value="TPR"/>
    <property type="match status" value="4"/>
</dbReference>
<keyword evidence="6" id="KW-1185">Reference proteome</keyword>
<dbReference type="STRING" id="294935.ATN88_12735"/>
<accession>A0A135I2U5</accession>
<dbReference type="InterPro" id="IPR011990">
    <property type="entry name" value="TPR-like_helical_dom_sf"/>
</dbReference>
<name>A0A135I2U5_9GAMM</name>
<feature type="repeat" description="TPR" evidence="3">
    <location>
        <begin position="35"/>
        <end position="68"/>
    </location>
</feature>
<dbReference type="SUPFAM" id="SSF48452">
    <property type="entry name" value="TPR-like"/>
    <property type="match status" value="1"/>
</dbReference>
<keyword evidence="2 3" id="KW-0802">TPR repeat</keyword>
<dbReference type="EMBL" id="LNTY01000060">
    <property type="protein sequence ID" value="KXF79773.1"/>
    <property type="molecule type" value="Genomic_DNA"/>
</dbReference>